<comment type="caution">
    <text evidence="2">The sequence shown here is derived from an EMBL/GenBank/DDBJ whole genome shotgun (WGS) entry which is preliminary data.</text>
</comment>
<keyword evidence="3" id="KW-1185">Reference proteome</keyword>
<evidence type="ECO:0000313" key="3">
    <source>
        <dbReference type="Proteomes" id="UP000192276"/>
    </source>
</evidence>
<accession>A0A1V9G4L7</accession>
<organism evidence="2 3">
    <name type="scientific">Niastella populi</name>
    <dbReference type="NCBI Taxonomy" id="550983"/>
    <lineage>
        <taxon>Bacteria</taxon>
        <taxon>Pseudomonadati</taxon>
        <taxon>Bacteroidota</taxon>
        <taxon>Chitinophagia</taxon>
        <taxon>Chitinophagales</taxon>
        <taxon>Chitinophagaceae</taxon>
        <taxon>Niastella</taxon>
    </lineage>
</organism>
<dbReference type="RefSeq" id="WP_165760185.1">
    <property type="nucleotide sequence ID" value="NZ_LWBP01000067.1"/>
</dbReference>
<name>A0A1V9G4L7_9BACT</name>
<dbReference type="InterPro" id="IPR025510">
    <property type="entry name" value="DUF4397"/>
</dbReference>
<dbReference type="Proteomes" id="UP000192276">
    <property type="component" value="Unassembled WGS sequence"/>
</dbReference>
<protein>
    <recommendedName>
        <fullName evidence="1">DUF4397 domain-containing protein</fullName>
    </recommendedName>
</protein>
<evidence type="ECO:0000313" key="2">
    <source>
        <dbReference type="EMBL" id="OQP65595.1"/>
    </source>
</evidence>
<dbReference type="Pfam" id="PF14344">
    <property type="entry name" value="DUF4397"/>
    <property type="match status" value="1"/>
</dbReference>
<reference evidence="3" key="1">
    <citation type="submission" date="2016-04" db="EMBL/GenBank/DDBJ databases">
        <authorList>
            <person name="Chen L."/>
            <person name="Zhuang W."/>
            <person name="Wang G."/>
        </authorList>
    </citation>
    <scope>NUCLEOTIDE SEQUENCE [LARGE SCALE GENOMIC DNA]</scope>
    <source>
        <strain evidence="3">208</strain>
    </source>
</reference>
<dbReference type="EMBL" id="LWBP01000067">
    <property type="protein sequence ID" value="OQP65595.1"/>
    <property type="molecule type" value="Genomic_DNA"/>
</dbReference>
<dbReference type="STRING" id="550983.A4R26_14270"/>
<evidence type="ECO:0000259" key="1">
    <source>
        <dbReference type="Pfam" id="PF14344"/>
    </source>
</evidence>
<gene>
    <name evidence="2" type="ORF">A4R26_14270</name>
</gene>
<dbReference type="AlphaFoldDB" id="A0A1V9G4L7"/>
<proteinExistence type="predicted"/>
<sequence>MKKYIMLTGMVIAGAATIYSCKKNTISVAPFDVASDQALFKLNYACPYRGIGAVQIKIDGNRVSNNITYNTPFPGGGLNTGGSNNADYMSLTPGEHTVSLSVPKVGSGEDSIPVYTTTVNVQAKTYYTLHVADTTANTFSLLLTDLDNKPDSGISKFSFVNLIPGSAIDLYYGTTKVASNIGFKNSTDTFSLAAGASAQFAIRLAGAAPGTTPLATYPTTNSTYSIPNQRVYTAYARGYLGLVSPDTRRAQLSLLFNK</sequence>
<dbReference type="PROSITE" id="PS51257">
    <property type="entry name" value="PROKAR_LIPOPROTEIN"/>
    <property type="match status" value="1"/>
</dbReference>
<feature type="domain" description="DUF4397" evidence="1">
    <location>
        <begin position="53"/>
        <end position="164"/>
    </location>
</feature>